<dbReference type="InterPro" id="IPR032287">
    <property type="entry name" value="DUF4838"/>
</dbReference>
<evidence type="ECO:0000313" key="3">
    <source>
        <dbReference type="Proteomes" id="UP001589855"/>
    </source>
</evidence>
<comment type="caution">
    <text evidence="2">The sequence shown here is derived from an EMBL/GenBank/DDBJ whole genome shotgun (WGS) entry which is preliminary data.</text>
</comment>
<dbReference type="EMBL" id="JBHLUK010000075">
    <property type="protein sequence ID" value="MFC0424878.1"/>
    <property type="molecule type" value="Genomic_DNA"/>
</dbReference>
<reference evidence="2 3" key="1">
    <citation type="submission" date="2024-09" db="EMBL/GenBank/DDBJ databases">
        <authorList>
            <person name="Sun Q."/>
            <person name="Mori K."/>
        </authorList>
    </citation>
    <scope>NUCLEOTIDE SEQUENCE [LARGE SCALE GENOMIC DNA]</scope>
    <source>
        <strain evidence="2 3">TBRC 4575</strain>
    </source>
</reference>
<keyword evidence="1" id="KW-0378">Hydrolase</keyword>
<dbReference type="RefSeq" id="WP_225425582.1">
    <property type="nucleotide sequence ID" value="NZ_BAABRM010000006.1"/>
</dbReference>
<name>A0ABV6KA37_9LACO</name>
<accession>A0ABV6KA37</accession>
<evidence type="ECO:0000313" key="2">
    <source>
        <dbReference type="EMBL" id="MFC0424878.1"/>
    </source>
</evidence>
<keyword evidence="3" id="KW-1185">Reference proteome</keyword>
<sequence length="633" mass="72096">MLISIATNRADQTLQFAAEELQAHLTKMTPAKITLVGDTPNATIRVNWVADDETLDHVVIDQRDGRCAITGNRPVAALIGVYEYLHHLGARFLRPDKAHDLLPAVSAEFLLDDYHYDHVASYKHRGVCIEGADSVENIVDFIDWLPKNGYNSFFVQFENSYTFLKRWYDHESNNYLEREALSTATITAMNNAIDQAIQVRGLHHHRVGHGWTGEVLGYSSKFGWESGVTLPKEKEPLVALVNGKRALINDTPIFTSLDFANPEVNEKMARVIVDYAATHQNVDYLHVWLSDANNNICECDICQKTTPSDQYVEFLNLLDEKLTAADLDTKICFLLYHELLFAPQHAKIKHPDRFTMMFAPISRTFEKSYADVDYEHGIPAATPYVRNDITLPNSLEANLAFLFDWQKQFNGDSFVYDYPLGRAHYGDLGYMRISEIISRDIKFLDQLHLNGYISCQELRSGLPTTLPNYVMGRTLWDKSADYNDLCDEYFTAAFGDQGGQVRAYLQAISDHSSSDYFNAIGPRHNPEMGQRFEKIVSLTTDFLATVNQALPETTGVQRQNWRVLDYHRQAYGQLALALADIANDQTSLAEAEWRGFVDFIKLHESQFQPYLDVYRIIEVATNYAGFQYKDPVK</sequence>
<dbReference type="PANTHER" id="PTHR47406:SF2">
    <property type="entry name" value="ALPHA GLUCURONIDASE N-TERMINAL DOMAIN-CONTAINING PROTEIN"/>
    <property type="match status" value="1"/>
</dbReference>
<evidence type="ECO:0000256" key="1">
    <source>
        <dbReference type="ARBA" id="ARBA00022801"/>
    </source>
</evidence>
<dbReference type="PANTHER" id="PTHR47406">
    <property type="entry name" value="COAGULATION FACTOR 5/8 TYPE, C-TERMINAL"/>
    <property type="match status" value="1"/>
</dbReference>
<dbReference type="SUPFAM" id="SSF55545">
    <property type="entry name" value="beta-N-acetylhexosaminidase-like domain"/>
    <property type="match status" value="1"/>
</dbReference>
<protein>
    <submittedName>
        <fullName evidence="2">DUF4838 domain-containing protein</fullName>
    </submittedName>
</protein>
<proteinExistence type="predicted"/>
<dbReference type="InterPro" id="IPR029018">
    <property type="entry name" value="Hex-like_dom2"/>
</dbReference>
<dbReference type="Proteomes" id="UP001589855">
    <property type="component" value="Unassembled WGS sequence"/>
</dbReference>
<organism evidence="2 3">
    <name type="scientific">Lactiplantibacillus plajomi</name>
    <dbReference type="NCBI Taxonomy" id="1457217"/>
    <lineage>
        <taxon>Bacteria</taxon>
        <taxon>Bacillati</taxon>
        <taxon>Bacillota</taxon>
        <taxon>Bacilli</taxon>
        <taxon>Lactobacillales</taxon>
        <taxon>Lactobacillaceae</taxon>
        <taxon>Lactiplantibacillus</taxon>
    </lineage>
</organism>
<gene>
    <name evidence="2" type="ORF">ACFFGS_12150</name>
</gene>
<dbReference type="Pfam" id="PF16126">
    <property type="entry name" value="DUF4838"/>
    <property type="match status" value="1"/>
</dbReference>